<dbReference type="Proteomes" id="UP000001471">
    <property type="component" value="Unassembled WGS sequence"/>
</dbReference>
<dbReference type="AlphaFoldDB" id="B2W9C6"/>
<dbReference type="HOGENOM" id="CLU_1670289_0_0_1"/>
<sequence>MSADQVGQLDKSRPRPSEASLSFLDMWVRWKSARLAASRTSTDLTGQDQHWVLTAEGTQVEKGHRGHGTGPTYANLCSLWSSLAQSVNGVVVLEWEKVMAIGWAAGEFSSVVDALKGLGFGVAGSVFGSVRRSSSSNSTSTSTSTAAAIVRLRLSPLC</sequence>
<protein>
    <submittedName>
        <fullName evidence="1">Uncharacterized protein</fullName>
    </submittedName>
</protein>
<dbReference type="InParanoid" id="B2W9C6"/>
<organism evidence="1 2">
    <name type="scientific">Pyrenophora tritici-repentis (strain Pt-1C-BFP)</name>
    <name type="common">Wheat tan spot fungus</name>
    <name type="synonym">Drechslera tritici-repentis</name>
    <dbReference type="NCBI Taxonomy" id="426418"/>
    <lineage>
        <taxon>Eukaryota</taxon>
        <taxon>Fungi</taxon>
        <taxon>Dikarya</taxon>
        <taxon>Ascomycota</taxon>
        <taxon>Pezizomycotina</taxon>
        <taxon>Dothideomycetes</taxon>
        <taxon>Pleosporomycetidae</taxon>
        <taxon>Pleosporales</taxon>
        <taxon>Pleosporineae</taxon>
        <taxon>Pleosporaceae</taxon>
        <taxon>Pyrenophora</taxon>
    </lineage>
</organism>
<evidence type="ECO:0000313" key="2">
    <source>
        <dbReference type="Proteomes" id="UP000001471"/>
    </source>
</evidence>
<accession>B2W9C6</accession>
<dbReference type="EMBL" id="DS231620">
    <property type="protein sequence ID" value="EDU49504.1"/>
    <property type="molecule type" value="Genomic_DNA"/>
</dbReference>
<name>B2W9C6_PYRTR</name>
<gene>
    <name evidence="1" type="ORF">PTRG_06584</name>
</gene>
<reference evidence="2" key="1">
    <citation type="journal article" date="2013" name="G3 (Bethesda)">
        <title>Comparative genomics of a plant-pathogenic fungus, Pyrenophora tritici-repentis, reveals transduplication and the impact of repeat elements on pathogenicity and population divergence.</title>
        <authorList>
            <person name="Manning V.A."/>
            <person name="Pandelova I."/>
            <person name="Dhillon B."/>
            <person name="Wilhelm L.J."/>
            <person name="Goodwin S.B."/>
            <person name="Berlin A.M."/>
            <person name="Figueroa M."/>
            <person name="Freitag M."/>
            <person name="Hane J.K."/>
            <person name="Henrissat B."/>
            <person name="Holman W.H."/>
            <person name="Kodira C.D."/>
            <person name="Martin J."/>
            <person name="Oliver R.P."/>
            <person name="Robbertse B."/>
            <person name="Schackwitz W."/>
            <person name="Schwartz D.C."/>
            <person name="Spatafora J.W."/>
            <person name="Turgeon B.G."/>
            <person name="Yandava C."/>
            <person name="Young S."/>
            <person name="Zhou S."/>
            <person name="Zeng Q."/>
            <person name="Grigoriev I.V."/>
            <person name="Ma L.-J."/>
            <person name="Ciuffetti L.M."/>
        </authorList>
    </citation>
    <scope>NUCLEOTIDE SEQUENCE [LARGE SCALE GENOMIC DNA]</scope>
    <source>
        <strain evidence="2">Pt-1C-BFP</strain>
    </source>
</reference>
<proteinExistence type="predicted"/>
<evidence type="ECO:0000313" key="1">
    <source>
        <dbReference type="EMBL" id="EDU49504.1"/>
    </source>
</evidence>